<keyword evidence="1" id="KW-0106">Calcium</keyword>
<dbReference type="SUPFAM" id="SSF47473">
    <property type="entry name" value="EF-hand"/>
    <property type="match status" value="1"/>
</dbReference>
<dbReference type="InterPro" id="IPR011992">
    <property type="entry name" value="EF-hand-dom_pair"/>
</dbReference>
<name>A0A8T2QAG0_CERRI</name>
<evidence type="ECO:0000256" key="1">
    <source>
        <dbReference type="ARBA" id="ARBA00022837"/>
    </source>
</evidence>
<dbReference type="EMBL" id="CM035441">
    <property type="protein sequence ID" value="KAH7280646.1"/>
    <property type="molecule type" value="Genomic_DNA"/>
</dbReference>
<proteinExistence type="predicted"/>
<dbReference type="PANTHER" id="PTHR34574:SF2">
    <property type="entry name" value="CALCIUM-BINDING EF-HAND FAMILY PROTEIN"/>
    <property type="match status" value="1"/>
</dbReference>
<protein>
    <recommendedName>
        <fullName evidence="2">EF-hand domain-containing protein</fullName>
    </recommendedName>
</protein>
<dbReference type="Proteomes" id="UP000825935">
    <property type="component" value="Chromosome 36"/>
</dbReference>
<evidence type="ECO:0000313" key="3">
    <source>
        <dbReference type="EMBL" id="KAH7280646.1"/>
    </source>
</evidence>
<dbReference type="PANTHER" id="PTHR34574">
    <property type="entry name" value="CALCIUM-BINDING EF-HAND FAMILY PROTEIN-RELATED"/>
    <property type="match status" value="1"/>
</dbReference>
<dbReference type="Gene3D" id="1.10.238.10">
    <property type="entry name" value="EF-hand"/>
    <property type="match status" value="1"/>
</dbReference>
<comment type="caution">
    <text evidence="3">The sequence shown here is derived from an EMBL/GenBank/DDBJ whole genome shotgun (WGS) entry which is preliminary data.</text>
</comment>
<dbReference type="OrthoDB" id="1881481at2759"/>
<dbReference type="PROSITE" id="PS00018">
    <property type="entry name" value="EF_HAND_1"/>
    <property type="match status" value="1"/>
</dbReference>
<keyword evidence="4" id="KW-1185">Reference proteome</keyword>
<dbReference type="GO" id="GO:0005509">
    <property type="term" value="F:calcium ion binding"/>
    <property type="evidence" value="ECO:0007669"/>
    <property type="project" value="InterPro"/>
</dbReference>
<dbReference type="PROSITE" id="PS50222">
    <property type="entry name" value="EF_HAND_2"/>
    <property type="match status" value="1"/>
</dbReference>
<dbReference type="InterPro" id="IPR018247">
    <property type="entry name" value="EF_Hand_1_Ca_BS"/>
</dbReference>
<feature type="domain" description="EF-hand" evidence="2">
    <location>
        <begin position="24"/>
        <end position="59"/>
    </location>
</feature>
<organism evidence="3 4">
    <name type="scientific">Ceratopteris richardii</name>
    <name type="common">Triangle waterfern</name>
    <dbReference type="NCBI Taxonomy" id="49495"/>
    <lineage>
        <taxon>Eukaryota</taxon>
        <taxon>Viridiplantae</taxon>
        <taxon>Streptophyta</taxon>
        <taxon>Embryophyta</taxon>
        <taxon>Tracheophyta</taxon>
        <taxon>Polypodiopsida</taxon>
        <taxon>Polypodiidae</taxon>
        <taxon>Polypodiales</taxon>
        <taxon>Pteridineae</taxon>
        <taxon>Pteridaceae</taxon>
        <taxon>Parkerioideae</taxon>
        <taxon>Ceratopteris</taxon>
    </lineage>
</organism>
<evidence type="ECO:0000313" key="4">
    <source>
        <dbReference type="Proteomes" id="UP000825935"/>
    </source>
</evidence>
<evidence type="ECO:0000259" key="2">
    <source>
        <dbReference type="PROSITE" id="PS50222"/>
    </source>
</evidence>
<reference evidence="3" key="1">
    <citation type="submission" date="2021-08" db="EMBL/GenBank/DDBJ databases">
        <title>WGS assembly of Ceratopteris richardii.</title>
        <authorList>
            <person name="Marchant D.B."/>
            <person name="Chen G."/>
            <person name="Jenkins J."/>
            <person name="Shu S."/>
            <person name="Leebens-Mack J."/>
            <person name="Grimwood J."/>
            <person name="Schmutz J."/>
            <person name="Soltis P."/>
            <person name="Soltis D."/>
            <person name="Chen Z.-H."/>
        </authorList>
    </citation>
    <scope>NUCLEOTIDE SEQUENCE</scope>
    <source>
        <strain evidence="3">Whitten #5841</strain>
        <tissue evidence="3">Leaf</tissue>
    </source>
</reference>
<dbReference type="AlphaFoldDB" id="A0A8T2QAG0"/>
<gene>
    <name evidence="3" type="ORF">KP509_36G007300</name>
</gene>
<dbReference type="InterPro" id="IPR002048">
    <property type="entry name" value="EF_hand_dom"/>
</dbReference>
<accession>A0A8T2QAG0</accession>
<dbReference type="OMA" id="QYIRVAF"/>
<sequence length="359" mass="39107">MAQTKSIEVMDGSRIKALVNDTRAFASYVDAKFCTLDKSKNGRLSREELMPIALAVGNALGLPPQGSSPNADHIYDEVLSEFLQGQKESITKEEFTPILRDMLLGVADGLERDPVMLRTLNGEALERYVKSTQFETDAVQLFSEMAGDNDAVNGDCIKGAIQKMSVEQGMPPASDGKILKGIVEPSLQSVGTNGSRRYTQDEFMKALRQSLNAIASWMREKPVTVAHTEKCFDGSAIATLLKDEPVLQQILNDTWKSLGPFKSDDGMLLKSNIRIGLDLLGPYAGLPPVGAVDEMDRVIEESIKLVVLPHDGFLDKDAFSKCTLEILGGIMLQLQGKPIKVSSNVPAATDQSSDDCLRL</sequence>